<dbReference type="InterPro" id="IPR018038">
    <property type="entry name" value="Ribosomal_uL30_CS"/>
</dbReference>
<dbReference type="HAMAP" id="MF_01371_B">
    <property type="entry name" value="Ribosomal_uL30_B"/>
    <property type="match status" value="1"/>
</dbReference>
<dbReference type="CDD" id="cd01658">
    <property type="entry name" value="Ribosomal_L30"/>
    <property type="match status" value="1"/>
</dbReference>
<comment type="subunit">
    <text evidence="2 5">Part of the 50S ribosomal subunit.</text>
</comment>
<dbReference type="RefSeq" id="WP_241037460.1">
    <property type="nucleotide sequence ID" value="NZ_BAAAJF010000015.1"/>
</dbReference>
<evidence type="ECO:0000256" key="1">
    <source>
        <dbReference type="ARBA" id="ARBA00007594"/>
    </source>
</evidence>
<dbReference type="PANTHER" id="PTHR15892:SF2">
    <property type="entry name" value="LARGE RIBOSOMAL SUBUNIT PROTEIN UL30M"/>
    <property type="match status" value="1"/>
</dbReference>
<evidence type="ECO:0000256" key="3">
    <source>
        <dbReference type="ARBA" id="ARBA00022980"/>
    </source>
</evidence>
<dbReference type="PROSITE" id="PS00634">
    <property type="entry name" value="RIBOSOMAL_L30"/>
    <property type="match status" value="1"/>
</dbReference>
<name>A0ABS9TFL1_9PSEU</name>
<dbReference type="PANTHER" id="PTHR15892">
    <property type="entry name" value="MITOCHONDRIAL RIBOSOMAL PROTEIN L30"/>
    <property type="match status" value="1"/>
</dbReference>
<dbReference type="InterPro" id="IPR016082">
    <property type="entry name" value="Ribosomal_uL30_ferredoxin-like"/>
</dbReference>
<dbReference type="Pfam" id="PF00327">
    <property type="entry name" value="Ribosomal_L30"/>
    <property type="match status" value="1"/>
</dbReference>
<accession>A0ABS9TFL1</accession>
<dbReference type="NCBIfam" id="TIGR01308">
    <property type="entry name" value="rpmD_bact"/>
    <property type="match status" value="1"/>
</dbReference>
<comment type="caution">
    <text evidence="8">The sequence shown here is derived from an EMBL/GenBank/DDBJ whole genome shotgun (WGS) entry which is preliminary data.</text>
</comment>
<keyword evidence="9" id="KW-1185">Reference proteome</keyword>
<dbReference type="InterPro" id="IPR036919">
    <property type="entry name" value="Ribo_uL30_ferredoxin-like_sf"/>
</dbReference>
<evidence type="ECO:0000256" key="4">
    <source>
        <dbReference type="ARBA" id="ARBA00023274"/>
    </source>
</evidence>
<evidence type="ECO:0000313" key="9">
    <source>
        <dbReference type="Proteomes" id="UP001299970"/>
    </source>
</evidence>
<dbReference type="InterPro" id="IPR005996">
    <property type="entry name" value="Ribosomal_uL30_bac-type"/>
</dbReference>
<evidence type="ECO:0000313" key="8">
    <source>
        <dbReference type="EMBL" id="MCH6167203.1"/>
    </source>
</evidence>
<comment type="similarity">
    <text evidence="1 5 6">Belongs to the universal ribosomal protein uL30 family.</text>
</comment>
<protein>
    <recommendedName>
        <fullName evidence="5">Large ribosomal subunit protein uL30</fullName>
    </recommendedName>
</protein>
<keyword evidence="4 5" id="KW-0687">Ribonucleoprotein</keyword>
<gene>
    <name evidence="5 8" type="primary">rpmD</name>
    <name evidence="8" type="ORF">MMF94_16090</name>
</gene>
<organism evidence="8 9">
    <name type="scientific">Pseudonocardia alaniniphila</name>
    <dbReference type="NCBI Taxonomy" id="75291"/>
    <lineage>
        <taxon>Bacteria</taxon>
        <taxon>Bacillati</taxon>
        <taxon>Actinomycetota</taxon>
        <taxon>Actinomycetes</taxon>
        <taxon>Pseudonocardiales</taxon>
        <taxon>Pseudonocardiaceae</taxon>
        <taxon>Pseudonocardia</taxon>
    </lineage>
</organism>
<dbReference type="EMBL" id="JAKXMK010000012">
    <property type="protein sequence ID" value="MCH6167203.1"/>
    <property type="molecule type" value="Genomic_DNA"/>
</dbReference>
<sequence length="76" mass="8232">MATSTDATAQSTPTSSTKLVVTQVRSTIGAKANQRATLKSLGLRKIRQTVERDDTPQIRGMIHTVRHLVTVEEVGS</sequence>
<dbReference type="Proteomes" id="UP001299970">
    <property type="component" value="Unassembled WGS sequence"/>
</dbReference>
<evidence type="ECO:0000256" key="5">
    <source>
        <dbReference type="HAMAP-Rule" id="MF_01371"/>
    </source>
</evidence>
<proteinExistence type="inferred from homology"/>
<dbReference type="GO" id="GO:0005840">
    <property type="term" value="C:ribosome"/>
    <property type="evidence" value="ECO:0007669"/>
    <property type="project" value="UniProtKB-KW"/>
</dbReference>
<evidence type="ECO:0000256" key="2">
    <source>
        <dbReference type="ARBA" id="ARBA00011838"/>
    </source>
</evidence>
<evidence type="ECO:0000256" key="6">
    <source>
        <dbReference type="RuleBase" id="RU003734"/>
    </source>
</evidence>
<feature type="domain" description="Large ribosomal subunit protein uL30-like ferredoxin-like fold" evidence="7">
    <location>
        <begin position="20"/>
        <end position="69"/>
    </location>
</feature>
<dbReference type="Gene3D" id="3.30.1390.20">
    <property type="entry name" value="Ribosomal protein L30, ferredoxin-like fold domain"/>
    <property type="match status" value="1"/>
</dbReference>
<evidence type="ECO:0000259" key="7">
    <source>
        <dbReference type="Pfam" id="PF00327"/>
    </source>
</evidence>
<reference evidence="8 9" key="1">
    <citation type="submission" date="2022-03" db="EMBL/GenBank/DDBJ databases">
        <title>Pseudonocardia alaer sp. nov., a novel actinomycete isolated from reed forest soil.</title>
        <authorList>
            <person name="Wang L."/>
        </authorList>
    </citation>
    <scope>NUCLEOTIDE SEQUENCE [LARGE SCALE GENOMIC DNA]</scope>
    <source>
        <strain evidence="8 9">Y-16303</strain>
    </source>
</reference>
<keyword evidence="3 5" id="KW-0689">Ribosomal protein</keyword>
<dbReference type="SUPFAM" id="SSF55129">
    <property type="entry name" value="Ribosomal protein L30p/L7e"/>
    <property type="match status" value="1"/>
</dbReference>